<dbReference type="EMBL" id="UGLU01000001">
    <property type="protein sequence ID" value="STU50358.1"/>
    <property type="molecule type" value="Genomic_DNA"/>
</dbReference>
<dbReference type="EMBL" id="UGMN01000004">
    <property type="protein sequence ID" value="STV04124.1"/>
    <property type="molecule type" value="Genomic_DNA"/>
</dbReference>
<organism evidence="2 5">
    <name type="scientific">Klebsiella pneumoniae</name>
    <dbReference type="NCBI Taxonomy" id="573"/>
    <lineage>
        <taxon>Bacteria</taxon>
        <taxon>Pseudomonadati</taxon>
        <taxon>Pseudomonadota</taxon>
        <taxon>Gammaproteobacteria</taxon>
        <taxon>Enterobacterales</taxon>
        <taxon>Enterobacteriaceae</taxon>
        <taxon>Klebsiella/Raoultella group</taxon>
        <taxon>Klebsiella</taxon>
        <taxon>Klebsiella pneumoniae complex</taxon>
    </lineage>
</organism>
<evidence type="ECO:0000313" key="1">
    <source>
        <dbReference type="EMBL" id="STU50358.1"/>
    </source>
</evidence>
<evidence type="ECO:0000313" key="2">
    <source>
        <dbReference type="EMBL" id="STU51211.1"/>
    </source>
</evidence>
<dbReference type="AlphaFoldDB" id="A0A377YHS3"/>
<reference evidence="5 6" key="1">
    <citation type="submission" date="2018-06" db="EMBL/GenBank/DDBJ databases">
        <authorList>
            <consortium name="Pathogen Informatics"/>
            <person name="Doyle S."/>
        </authorList>
    </citation>
    <scope>NUCLEOTIDE SEQUENCE [LARGE SCALE GENOMIC DNA]</scope>
    <source>
        <strain evidence="2 5">NCTC5051</strain>
        <strain evidence="3 6">NCTC5053</strain>
    </source>
</reference>
<accession>A0A377YHS3</accession>
<evidence type="ECO:0000313" key="5">
    <source>
        <dbReference type="Proteomes" id="UP000254141"/>
    </source>
</evidence>
<dbReference type="Proteomes" id="UP000254387">
    <property type="component" value="Unassembled WGS sequence"/>
</dbReference>
<name>A0A377YHS3_KLEPN</name>
<gene>
    <name evidence="1" type="ORF">NCTC5051_01963</name>
    <name evidence="2" type="ORF">NCTC5051_02804</name>
    <name evidence="3" type="ORF">NCTC5053_00700</name>
    <name evidence="4" type="ORF">NCTC5053_01759</name>
</gene>
<evidence type="ECO:0000313" key="4">
    <source>
        <dbReference type="EMBL" id="STV04124.1"/>
    </source>
</evidence>
<proteinExistence type="predicted"/>
<evidence type="ECO:0000313" key="3">
    <source>
        <dbReference type="EMBL" id="STU84858.1"/>
    </source>
</evidence>
<protein>
    <submittedName>
        <fullName evidence="2">Uncharacterized protein</fullName>
    </submittedName>
</protein>
<sequence>MKKILIMIVCIPLINACKPSEKDFISIGETVVRESLKDPDSAKFESFYHKVGDNDGYVCGNVNAKNSYGGYTGRKEYFVFIETESGKLKNNGPVTIVSDSDSNALEKYKLFCQ</sequence>
<dbReference type="EMBL" id="UGLU01000001">
    <property type="protein sequence ID" value="STU51211.1"/>
    <property type="molecule type" value="Genomic_DNA"/>
</dbReference>
<dbReference type="RefSeq" id="WP_032409974.1">
    <property type="nucleotide sequence ID" value="NZ_CAAHFS010000021.1"/>
</dbReference>
<dbReference type="Proteomes" id="UP000254141">
    <property type="component" value="Unassembled WGS sequence"/>
</dbReference>
<dbReference type="EMBL" id="UGMN01000004">
    <property type="protein sequence ID" value="STU84858.1"/>
    <property type="molecule type" value="Genomic_DNA"/>
</dbReference>
<evidence type="ECO:0000313" key="6">
    <source>
        <dbReference type="Proteomes" id="UP000254387"/>
    </source>
</evidence>